<name>A0A9W4WU06_9GLOM</name>
<dbReference type="CDD" id="cd00009">
    <property type="entry name" value="AAA"/>
    <property type="match status" value="1"/>
</dbReference>
<dbReference type="GO" id="GO:0004842">
    <property type="term" value="F:ubiquitin-protein transferase activity"/>
    <property type="evidence" value="ECO:0007669"/>
    <property type="project" value="InterPro"/>
</dbReference>
<dbReference type="GO" id="GO:0016887">
    <property type="term" value="F:ATP hydrolysis activity"/>
    <property type="evidence" value="ECO:0007669"/>
    <property type="project" value="InterPro"/>
</dbReference>
<feature type="region of interest" description="Disordered" evidence="1">
    <location>
        <begin position="1"/>
        <end position="22"/>
    </location>
</feature>
<dbReference type="GO" id="GO:0005524">
    <property type="term" value="F:ATP binding"/>
    <property type="evidence" value="ECO:0007669"/>
    <property type="project" value="InterPro"/>
</dbReference>
<dbReference type="SUPFAM" id="SSF52540">
    <property type="entry name" value="P-loop containing nucleoside triphosphate hydrolases"/>
    <property type="match status" value="1"/>
</dbReference>
<dbReference type="InterPro" id="IPR027417">
    <property type="entry name" value="P-loop_NTPase"/>
</dbReference>
<dbReference type="OrthoDB" id="2400221at2759"/>
<dbReference type="PANTHER" id="PTHR22605:SF1">
    <property type="entry name" value="RZ-TYPE DOMAIN-CONTAINING PROTEIN"/>
    <property type="match status" value="1"/>
</dbReference>
<evidence type="ECO:0000313" key="4">
    <source>
        <dbReference type="Proteomes" id="UP001153678"/>
    </source>
</evidence>
<sequence>MDKNKGFTDPPNPISDLKPSGEDIVNRNIPVISSTINNNSQSRQLVNESNTPFRNIRKGKHKIIPNSDDFVDSDATLTMNNDQPINSLQAQNTQNEDESKNATKVHDHIASDRVTNVDSNTEQRLANIESDPIQARSKVRMRENDLERERQDVKKVKLENDFEDQQLIKATAVPVQPKLKEFRMREHELDQERQAVKKVKLANHSGEDSSIQQGSTSQNVDSILVEGIKKGLAMFKNFIISDEVTENKTVEIIFHVHLPTSNRYENPVVVGSIEELGNWQEPKIKLQQYIIGISERTSYWYSQPIHIPIERFQQDVVGYKYAVYSDDCLILEGDGTKDNRVLGIQRQKFDIWKSNSTYSMNQITDYMFLDVIYETITSKNIKEIIFEYDDILTQYRKLTLSVTNVQFISKHVSENSIGRRLFLCFLLGHCSNSRVRFELSRNFQSVPLLQAFIDVQSETFPPDSWHIVFKGIDHLIHHNINHGLFEWLEFFTVARNIDPQFKFIDTLTFVKCDDDKYIEKCFEIIFNHKFDKITRGKVFKWMMNQCKNLNILSIVWRSSDKIDKRFLVEKVEKIISKDDPVDLHKNFTELADDTRDIVAVPFRDRVLKLLTNGRHAIWDDSRSLSILDLLNTVHLHWTKDEYISVLETVSTFEDYQLLRAFPSLLKNWLEISNINNNGVFPSLLKNWIEIPKEIDNKIIQICIQWYNKLLDRMASPNSMAHKGEYVTEVIEKLSNICSFVNEQSILNALMEITLNRIRESSEQSIFNSTAKVEQFGSEAVRVFTKVIKEKIDSMDLGHYELLLKKMQVICGCSDKSLEIPNEFCEKILCYVMSCLQKNPSNIYSLESAKFWIVILRATGSTKMLYSHQLVQETRSTILELADMINNSSITIQLLQELLNLDDDTLYYYLNTANVNNVEIITKDALVKVRQNCSSYEQRLKKLDDFYKRFCPLQKTKDVQNFLDELRERSKRLNNISLEESLSKDHWNFHGEILSIAESTHELNKSQTFYNVFEKSLNEEYEFCDLINVGFIARTLIKNVLKEYTARCKQYNKWESLKYSEESIFWCNVSNVEDELKLMEKYGNARISRSNVLMMTLELLSKNKDWKERIENISKILEIFNVEKNWLNNLFSHGDLSKLKNSINTINQKFSQFNYNSWAFIKELSRSGEFVEFLRGKTDDDLKNLINGVDEHSDTRLIQEGTISSLIQIKQFLHPFMNDPNLTLDTLIEEFNDAIENPSLTSKLSLCNCNVMALKNMFESIYNKGEVTKDKIENAVTVGTYEFVKNEENEECILTLSYSFKLQTMRYNMNELQDLRSRALLVSKPGVSFGQVDDDNDNGKMEEFVMQVDITQNIIIIMKKLTQLGHFGYRKYNESAKGTYDLEKIAERLRRDLETWEKIVDRAQETCYYLNFYPPRHILTFYDYYTGNVEHLEITKTCQTLVSFVNRKAKLPQLNGQGFHCNEDEYVRALEAINHRLGCIFGTIPKHSRSVKKPKERVISDTVKRGELFVAACDNKSKVPNIIMSFYANHGFYPEPWQLLICMTSTTEEELSIFIKRCFFASKNDYYLALICCSETGSDHHIVDQFSKYVHATDGLDTIAMKAIYRELCPKVTCVTSELSGLGKTRFIEQESSNNDKNLVSFLISDGASYNSLIRQLKNSQIQDDDSSLHINIISADNPGEVNIFLFQLLTLGMISNNSDISSLPETNIFIEVAVDRLINSLPFLNCLNKTNLIWNIDRLMIPKDIHSPIQVVCRYLDLYDRNKLDKQDIIFSSRSIKAPLDQVSCHQLLDKYFFQRIDYNIQSFRFLEIFVNVLADQLLRLSGSSFFMVKNLKFMTKNVKIRSTLFETLLAVSSDFATKSTETKFAQLQNIPDNAVEVDQLENLVQWDDSNHLLVFFLSQSPESIRALYRSKIIVPTNVLELLKSQGWELIDYQSMSSDDLLTILESLARNTMHTIIYQPYALSADNLLKMALMLLRTRAKIPVVICGEAGCGKTSLISFLAKVVEVELDVLNLHAGVTEKDIKDFMNKSGKKAANKEIWLFFDEINTCNHIGLLAELIAHRKLDGKPIHQNIRLFSACNPYRIRNRSISTVGLKPKKITFEQRSSLVYEVKPLPDQILDYVWDYGTLQSKDEKNYIQIMVHEAKLDYVFAELLFASQDFIRNVEEPYSVSLRDVKRAIKLVDFFYKSLQTRQNERNKYPDDSLDIYFRSYILSLGLCYQSRLYERELRRKYRKTMCNIFGNMKESRFNDIIRDEQMDYMNRMICPPNIAFNEALLENVLAAIVCIICKIPLFIVGAPGSSKSLAIRLVHQNLRGSDSIGLAEISPYNPLKVLHSLLEPSYPADDPVVSLKNADPPLLNRFEKQRMTINDILNKDEKELVNQLREWTRQMSTMAGAAGTSSYNNFIIEDLFIGFNKEETLQSLIIDIKKNEPMTRNGEILKKCKENLIAISTSDGMVRIERSTLDFEEIQHWKSVYFQVQHHNDIADYFQDLLMLKKFCNGQEIVELQLEIRNVLNLCDKLSNFKTTESFQLLQFCNDLLSNGLIPLEIIKQIVETKVDDKLFSPMYIYRVFKILNSVKDIEPNIIVSFEQSFIMKSLEIVPFDSPSRLELYHTLFLEDPFPLMGKIIKCMLEEENNHIPFEFFTWLLDNPRKTLDSTSFGIINTCLEVKGCHSSMAALFCDP</sequence>
<dbReference type="Gene3D" id="3.40.50.300">
    <property type="entry name" value="P-loop containing nucleotide triphosphate hydrolases"/>
    <property type="match status" value="1"/>
</dbReference>
<dbReference type="InterPro" id="IPR031248">
    <property type="entry name" value="RNF213"/>
</dbReference>
<dbReference type="Gene3D" id="2.60.40.10">
    <property type="entry name" value="Immunoglobulins"/>
    <property type="match status" value="1"/>
</dbReference>
<proteinExistence type="predicted"/>
<dbReference type="Pfam" id="PF07728">
    <property type="entry name" value="AAA_5"/>
    <property type="match status" value="1"/>
</dbReference>
<dbReference type="InterPro" id="IPR013784">
    <property type="entry name" value="Carb-bd-like_fold"/>
</dbReference>
<gene>
    <name evidence="3" type="ORF">FWILDA_LOCUS1102</name>
</gene>
<feature type="compositionally biased region" description="Basic and acidic residues" evidence="1">
    <location>
        <begin position="140"/>
        <end position="149"/>
    </location>
</feature>
<evidence type="ECO:0000313" key="3">
    <source>
        <dbReference type="EMBL" id="CAI2163507.1"/>
    </source>
</evidence>
<feature type="region of interest" description="Disordered" evidence="1">
    <location>
        <begin position="129"/>
        <end position="149"/>
    </location>
</feature>
<dbReference type="PANTHER" id="PTHR22605">
    <property type="entry name" value="RZ-TYPE DOMAIN-CONTAINING PROTEIN"/>
    <property type="match status" value="1"/>
</dbReference>
<keyword evidence="4" id="KW-1185">Reference proteome</keyword>
<organism evidence="3 4">
    <name type="scientific">Funneliformis geosporum</name>
    <dbReference type="NCBI Taxonomy" id="1117311"/>
    <lineage>
        <taxon>Eukaryota</taxon>
        <taxon>Fungi</taxon>
        <taxon>Fungi incertae sedis</taxon>
        <taxon>Mucoromycota</taxon>
        <taxon>Glomeromycotina</taxon>
        <taxon>Glomeromycetes</taxon>
        <taxon>Glomerales</taxon>
        <taxon>Glomeraceae</taxon>
        <taxon>Funneliformis</taxon>
    </lineage>
</organism>
<dbReference type="InterPro" id="IPR011704">
    <property type="entry name" value="ATPase_dyneun-rel_AAA"/>
</dbReference>
<dbReference type="InterPro" id="IPR013783">
    <property type="entry name" value="Ig-like_fold"/>
</dbReference>
<feature type="domain" description="ATPase dynein-related AAA" evidence="2">
    <location>
        <begin position="1983"/>
        <end position="2065"/>
    </location>
</feature>
<evidence type="ECO:0000259" key="2">
    <source>
        <dbReference type="Pfam" id="PF07728"/>
    </source>
</evidence>
<dbReference type="SUPFAM" id="SSF49452">
    <property type="entry name" value="Starch-binding domain-like"/>
    <property type="match status" value="1"/>
</dbReference>
<dbReference type="GO" id="GO:0030246">
    <property type="term" value="F:carbohydrate binding"/>
    <property type="evidence" value="ECO:0007669"/>
    <property type="project" value="InterPro"/>
</dbReference>
<reference evidence="3" key="1">
    <citation type="submission" date="2022-08" db="EMBL/GenBank/DDBJ databases">
        <authorList>
            <person name="Kallberg Y."/>
            <person name="Tangrot J."/>
            <person name="Rosling A."/>
        </authorList>
    </citation>
    <scope>NUCLEOTIDE SEQUENCE</scope>
    <source>
        <strain evidence="3">Wild A</strain>
    </source>
</reference>
<protein>
    <submittedName>
        <fullName evidence="3">4075_t:CDS:1</fullName>
    </submittedName>
</protein>
<dbReference type="EMBL" id="CAMKVN010000095">
    <property type="protein sequence ID" value="CAI2163507.1"/>
    <property type="molecule type" value="Genomic_DNA"/>
</dbReference>
<accession>A0A9W4WU06</accession>
<evidence type="ECO:0000256" key="1">
    <source>
        <dbReference type="SAM" id="MobiDB-lite"/>
    </source>
</evidence>
<comment type="caution">
    <text evidence="3">The sequence shown here is derived from an EMBL/GenBank/DDBJ whole genome shotgun (WGS) entry which is preliminary data.</text>
</comment>
<dbReference type="Proteomes" id="UP001153678">
    <property type="component" value="Unassembled WGS sequence"/>
</dbReference>